<dbReference type="AlphaFoldDB" id="A0A2T2WJZ2"/>
<evidence type="ECO:0000313" key="2">
    <source>
        <dbReference type="EMBL" id="PSR22553.1"/>
    </source>
</evidence>
<dbReference type="Gene3D" id="2.60.120.620">
    <property type="entry name" value="q2cbj1_9rhob like domain"/>
    <property type="match status" value="1"/>
</dbReference>
<dbReference type="Proteomes" id="UP000241848">
    <property type="component" value="Unassembled WGS sequence"/>
</dbReference>
<gene>
    <name evidence="2" type="ORF">C7B45_06405</name>
</gene>
<dbReference type="Pfam" id="PF05721">
    <property type="entry name" value="PhyH"/>
    <property type="match status" value="1"/>
</dbReference>
<name>A0A2T2WJZ2_9FIRM</name>
<protein>
    <submittedName>
        <fullName evidence="2">Mitomycin antibiotics/polyketide fumonisin biosynthesis protein</fullName>
    </submittedName>
</protein>
<reference evidence="2 3" key="1">
    <citation type="journal article" date="2014" name="BMC Genomics">
        <title>Comparison of environmental and isolate Sulfobacillus genomes reveals diverse carbon, sulfur, nitrogen, and hydrogen metabolisms.</title>
        <authorList>
            <person name="Justice N.B."/>
            <person name="Norman A."/>
            <person name="Brown C.T."/>
            <person name="Singh A."/>
            <person name="Thomas B.C."/>
            <person name="Banfield J.F."/>
        </authorList>
    </citation>
    <scope>NUCLEOTIDE SEQUENCE [LARGE SCALE GENOMIC DNA]</scope>
    <source>
        <strain evidence="2">AMDSBA3</strain>
    </source>
</reference>
<comment type="caution">
    <text evidence="2">The sequence shown here is derived from an EMBL/GenBank/DDBJ whole genome shotgun (WGS) entry which is preliminary data.</text>
</comment>
<proteinExistence type="predicted"/>
<evidence type="ECO:0000313" key="3">
    <source>
        <dbReference type="Proteomes" id="UP000241848"/>
    </source>
</evidence>
<dbReference type="GO" id="GO:0016706">
    <property type="term" value="F:2-oxoglutarate-dependent dioxygenase activity"/>
    <property type="evidence" value="ECO:0007669"/>
    <property type="project" value="UniProtKB-ARBA"/>
</dbReference>
<feature type="compositionally biased region" description="Acidic residues" evidence="1">
    <location>
        <begin position="198"/>
        <end position="208"/>
    </location>
</feature>
<dbReference type="EMBL" id="PXYV01000015">
    <property type="protein sequence ID" value="PSR22553.1"/>
    <property type="molecule type" value="Genomic_DNA"/>
</dbReference>
<organism evidence="2 3">
    <name type="scientific">Sulfobacillus acidophilus</name>
    <dbReference type="NCBI Taxonomy" id="53633"/>
    <lineage>
        <taxon>Bacteria</taxon>
        <taxon>Bacillati</taxon>
        <taxon>Bacillota</taxon>
        <taxon>Clostridia</taxon>
        <taxon>Eubacteriales</taxon>
        <taxon>Clostridiales Family XVII. Incertae Sedis</taxon>
        <taxon>Sulfobacillus</taxon>
    </lineage>
</organism>
<feature type="compositionally biased region" description="Basic and acidic residues" evidence="1">
    <location>
        <begin position="188"/>
        <end position="197"/>
    </location>
</feature>
<accession>A0A2T2WJZ2</accession>
<dbReference type="InterPro" id="IPR008775">
    <property type="entry name" value="Phytyl_CoA_dOase-like"/>
</dbReference>
<evidence type="ECO:0000256" key="1">
    <source>
        <dbReference type="SAM" id="MobiDB-lite"/>
    </source>
</evidence>
<dbReference type="SUPFAM" id="SSF51197">
    <property type="entry name" value="Clavaminate synthase-like"/>
    <property type="match status" value="1"/>
</dbReference>
<sequence length="208" mass="23770">MGEKVRAGFLEWEEEAFRELIADPIIKPYLTEILGRHYRLDHEYAIVHRRGAKPLYLHGGATPYDPGQYYHVRNDIMYSGLTVVSYALTDIGPSDGGFCCIPGSHKANFPVPEEYERFQEIGPTVHVAQKAGDVLIFTEALCHGTFAWTAVHERRSLLFKYAPSMISWREYDRSAALLSRLNTEQKKILDTPRSPDRYDDETYEGAEP</sequence>
<feature type="region of interest" description="Disordered" evidence="1">
    <location>
        <begin position="188"/>
        <end position="208"/>
    </location>
</feature>